<name>A0ABR3K966_TRISP</name>
<feature type="region of interest" description="Disordered" evidence="1">
    <location>
        <begin position="43"/>
        <end position="72"/>
    </location>
</feature>
<protein>
    <submittedName>
        <fullName evidence="2">DNA replication complex GINS protein</fullName>
    </submittedName>
</protein>
<proteinExistence type="predicted"/>
<evidence type="ECO:0000313" key="3">
    <source>
        <dbReference type="Proteomes" id="UP001558632"/>
    </source>
</evidence>
<dbReference type="Proteomes" id="UP001558632">
    <property type="component" value="Unassembled WGS sequence"/>
</dbReference>
<accession>A0ABR3K966</accession>
<gene>
    <name evidence="2" type="ORF">TSPI_05553</name>
</gene>
<sequence>MICDPQLLTTPSAIHNSASSVSLCKAHSFSSCSCLIDQQRMQRRRGGEREDPLVDINNQPTTGGLVMLPRQQ</sequence>
<evidence type="ECO:0000256" key="1">
    <source>
        <dbReference type="SAM" id="MobiDB-lite"/>
    </source>
</evidence>
<evidence type="ECO:0000313" key="2">
    <source>
        <dbReference type="EMBL" id="KAL1230647.1"/>
    </source>
</evidence>
<dbReference type="EMBL" id="JBEUSY010000468">
    <property type="protein sequence ID" value="KAL1230647.1"/>
    <property type="molecule type" value="Genomic_DNA"/>
</dbReference>
<keyword evidence="3" id="KW-1185">Reference proteome</keyword>
<comment type="caution">
    <text evidence="2">The sequence shown here is derived from an EMBL/GenBank/DDBJ whole genome shotgun (WGS) entry which is preliminary data.</text>
</comment>
<reference evidence="2 3" key="1">
    <citation type="submission" date="2024-07" db="EMBL/GenBank/DDBJ databases">
        <title>Enhanced genomic and transcriptomic resources for Trichinella pseudospiralis and T. spiralis underpin the discovery of pronounced molecular differences between stages and species.</title>
        <authorList>
            <person name="Pasi K.K."/>
            <person name="La Rosa G."/>
            <person name="Gomez-Morales M.A."/>
            <person name="Tosini F."/>
            <person name="Sumanam S."/>
            <person name="Young N.D."/>
            <person name="Chang B.C."/>
            <person name="Robin G.B."/>
        </authorList>
    </citation>
    <scope>NUCLEOTIDE SEQUENCE [LARGE SCALE GENOMIC DNA]</scope>
    <source>
        <strain evidence="2">ISS534</strain>
    </source>
</reference>
<organism evidence="2 3">
    <name type="scientific">Trichinella spiralis</name>
    <name type="common">Trichina worm</name>
    <dbReference type="NCBI Taxonomy" id="6334"/>
    <lineage>
        <taxon>Eukaryota</taxon>
        <taxon>Metazoa</taxon>
        <taxon>Ecdysozoa</taxon>
        <taxon>Nematoda</taxon>
        <taxon>Enoplea</taxon>
        <taxon>Dorylaimia</taxon>
        <taxon>Trichinellida</taxon>
        <taxon>Trichinellidae</taxon>
        <taxon>Trichinella</taxon>
    </lineage>
</organism>